<dbReference type="InterPro" id="IPR003838">
    <property type="entry name" value="ABC3_permease_C"/>
</dbReference>
<comment type="subcellular location">
    <subcellularLocation>
        <location evidence="1">Cell membrane</location>
        <topology evidence="1">Multi-pass membrane protein</topology>
    </subcellularLocation>
</comment>
<evidence type="ECO:0000259" key="8">
    <source>
        <dbReference type="Pfam" id="PF02687"/>
    </source>
</evidence>
<dbReference type="PANTHER" id="PTHR43738:SF1">
    <property type="entry name" value="HEMIN TRANSPORT SYSTEM PERMEASE PROTEIN HRTB-RELATED"/>
    <property type="match status" value="1"/>
</dbReference>
<dbReference type="InterPro" id="IPR051125">
    <property type="entry name" value="ABC-4/HrtB_transporter"/>
</dbReference>
<organism evidence="9 10">
    <name type="scientific">Runella slithyformis (strain ATCC 29530 / DSM 19594 / LMG 11500 / NCIMB 11436 / LSU 4)</name>
    <dbReference type="NCBI Taxonomy" id="761193"/>
    <lineage>
        <taxon>Bacteria</taxon>
        <taxon>Pseudomonadati</taxon>
        <taxon>Bacteroidota</taxon>
        <taxon>Cytophagia</taxon>
        <taxon>Cytophagales</taxon>
        <taxon>Spirosomataceae</taxon>
        <taxon>Runella</taxon>
    </lineage>
</organism>
<accession>A0A7U3ZQM0</accession>
<dbReference type="Proteomes" id="UP000000493">
    <property type="component" value="Chromosome"/>
</dbReference>
<evidence type="ECO:0000313" key="10">
    <source>
        <dbReference type="Proteomes" id="UP000000493"/>
    </source>
</evidence>
<feature type="transmembrane region" description="Helical" evidence="7">
    <location>
        <begin position="304"/>
        <end position="325"/>
    </location>
</feature>
<keyword evidence="5 7" id="KW-1133">Transmembrane helix</keyword>
<dbReference type="EMBL" id="CP002859">
    <property type="protein sequence ID" value="AEI51580.1"/>
    <property type="molecule type" value="Genomic_DNA"/>
</dbReference>
<keyword evidence="6 7" id="KW-0472">Membrane</keyword>
<keyword evidence="10" id="KW-1185">Reference proteome</keyword>
<protein>
    <recommendedName>
        <fullName evidence="8">ABC3 transporter permease C-terminal domain-containing protein</fullName>
    </recommendedName>
</protein>
<dbReference type="PANTHER" id="PTHR43738">
    <property type="entry name" value="ABC TRANSPORTER, MEMBRANE PROTEIN"/>
    <property type="match status" value="1"/>
</dbReference>
<gene>
    <name evidence="9" type="ordered locus">Runsl_5281</name>
</gene>
<keyword evidence="3" id="KW-1003">Cell membrane</keyword>
<reference evidence="9 10" key="2">
    <citation type="journal article" date="2012" name="Stand. Genomic Sci.">
        <title>Complete genome sequence of the aquatic bacterium Runella slithyformis type strain (LSU 4(T)).</title>
        <authorList>
            <person name="Copeland A."/>
            <person name="Zhang X."/>
            <person name="Misra M."/>
            <person name="Lapidus A."/>
            <person name="Nolan M."/>
            <person name="Lucas S."/>
            <person name="Deshpande S."/>
            <person name="Cheng J.F."/>
            <person name="Tapia R."/>
            <person name="Goodwin L.A."/>
            <person name="Pitluck S."/>
            <person name="Liolios K."/>
            <person name="Pagani I."/>
            <person name="Ivanova N."/>
            <person name="Mikhailova N."/>
            <person name="Pati A."/>
            <person name="Chen A."/>
            <person name="Palaniappan K."/>
            <person name="Land M."/>
            <person name="Hauser L."/>
            <person name="Pan C."/>
            <person name="Jeffries C.D."/>
            <person name="Detter J.C."/>
            <person name="Brambilla E.M."/>
            <person name="Rohde M."/>
            <person name="Djao O.D."/>
            <person name="Goker M."/>
            <person name="Sikorski J."/>
            <person name="Tindall B.J."/>
            <person name="Woyke T."/>
            <person name="Bristow J."/>
            <person name="Eisen J.A."/>
            <person name="Markowitz V."/>
            <person name="Hugenholtz P."/>
            <person name="Kyrpides N.C."/>
            <person name="Klenk H.P."/>
            <person name="Mavromatis K."/>
        </authorList>
    </citation>
    <scope>NUCLEOTIDE SEQUENCE [LARGE SCALE GENOMIC DNA]</scope>
    <source>
        <strain evidence="10">ATCC 29530 / DSM 19594 / LMG 11500 / NCIMB 11436 / LSU 4</strain>
    </source>
</reference>
<dbReference type="Pfam" id="PF02687">
    <property type="entry name" value="FtsX"/>
    <property type="match status" value="1"/>
</dbReference>
<name>A0A7U3ZQM0_RUNSL</name>
<dbReference type="AlphaFoldDB" id="A0A7U3ZQM0"/>
<reference evidence="10" key="1">
    <citation type="submission" date="2011-06" db="EMBL/GenBank/DDBJ databases">
        <title>The complete genome of chromosome of Runella slithyformis DSM 19594.</title>
        <authorList>
            <consortium name="US DOE Joint Genome Institute (JGI-PGF)"/>
            <person name="Lucas S."/>
            <person name="Han J."/>
            <person name="Lapidus A."/>
            <person name="Bruce D."/>
            <person name="Goodwin L."/>
            <person name="Pitluck S."/>
            <person name="Peters L."/>
            <person name="Kyrpides N."/>
            <person name="Mavromatis K."/>
            <person name="Ivanova N."/>
            <person name="Ovchinnikova G."/>
            <person name="Zhang X."/>
            <person name="Misra M."/>
            <person name="Detter J.C."/>
            <person name="Tapia R."/>
            <person name="Han C."/>
            <person name="Land M."/>
            <person name="Hauser L."/>
            <person name="Markowitz V."/>
            <person name="Cheng J.-F."/>
            <person name="Hugenholtz P."/>
            <person name="Woyke T."/>
            <person name="Wu D."/>
            <person name="Tindall B."/>
            <person name="Faehrich R."/>
            <person name="Brambilla E."/>
            <person name="Klenk H.-P."/>
            <person name="Eisen J.A."/>
        </authorList>
    </citation>
    <scope>NUCLEOTIDE SEQUENCE [LARGE SCALE GENOMIC DNA]</scope>
    <source>
        <strain evidence="10">ATCC 29530 / DSM 19594 / LMG 11500 / NCIMB 11436 / LSU 4</strain>
    </source>
</reference>
<evidence type="ECO:0000256" key="7">
    <source>
        <dbReference type="SAM" id="Phobius"/>
    </source>
</evidence>
<dbReference type="RefSeq" id="WP_013930853.1">
    <property type="nucleotide sequence ID" value="NC_015703.1"/>
</dbReference>
<sequence>MFKEAFKFMWYDRAKMFGILFGMILSVFLVGQQVMICLALLGGTVSLATFNKEYIWVVSDKSKQVTDLPLIDMRIARELRTVNGVKAVHPMILSAGTLKFNDGLTFPVSLVGTQAPVFAGGPWRVAVGKPMDMLQDEGVFLDAQNSEFGKFLKRGDRHEFNGKRIKIAGLTAKTEGLGNTYGFTTIERARYLCNIPTTRASAFLVESQRGFFPDTVVANIEHELPGIKARTGEAFEQESLRYFAGSSGIVASFGLLVVFAVITGFAIVGLTMYSAVSDRLRDYGTLKAIGGTNATIRRLILSQAAIYALVGFGLAYGLLLFFINATKGSLDLQLTPLLSYSLVGVTLFIALLGSWFGMRRILKLEPAQVFRT</sequence>
<evidence type="ECO:0000256" key="4">
    <source>
        <dbReference type="ARBA" id="ARBA00022692"/>
    </source>
</evidence>
<evidence type="ECO:0000256" key="2">
    <source>
        <dbReference type="ARBA" id="ARBA00022448"/>
    </source>
</evidence>
<proteinExistence type="predicted"/>
<feature type="domain" description="ABC3 transporter permease C-terminal" evidence="8">
    <location>
        <begin position="255"/>
        <end position="366"/>
    </location>
</feature>
<evidence type="ECO:0000256" key="3">
    <source>
        <dbReference type="ARBA" id="ARBA00022475"/>
    </source>
</evidence>
<keyword evidence="4 7" id="KW-0812">Transmembrane</keyword>
<evidence type="ECO:0000256" key="1">
    <source>
        <dbReference type="ARBA" id="ARBA00004651"/>
    </source>
</evidence>
<evidence type="ECO:0000313" key="9">
    <source>
        <dbReference type="EMBL" id="AEI51580.1"/>
    </source>
</evidence>
<dbReference type="GO" id="GO:0005886">
    <property type="term" value="C:plasma membrane"/>
    <property type="evidence" value="ECO:0007669"/>
    <property type="project" value="UniProtKB-SubCell"/>
</dbReference>
<keyword evidence="2" id="KW-0813">Transport</keyword>
<evidence type="ECO:0000256" key="5">
    <source>
        <dbReference type="ARBA" id="ARBA00022989"/>
    </source>
</evidence>
<dbReference type="KEGG" id="rsi:Runsl_5281"/>
<feature type="transmembrane region" description="Helical" evidence="7">
    <location>
        <begin position="249"/>
        <end position="273"/>
    </location>
</feature>
<feature type="transmembrane region" description="Helical" evidence="7">
    <location>
        <begin position="337"/>
        <end position="358"/>
    </location>
</feature>
<evidence type="ECO:0000256" key="6">
    <source>
        <dbReference type="ARBA" id="ARBA00023136"/>
    </source>
</evidence>